<dbReference type="InterPro" id="IPR000719">
    <property type="entry name" value="Prot_kinase_dom"/>
</dbReference>
<feature type="compositionally biased region" description="Polar residues" evidence="1">
    <location>
        <begin position="1051"/>
        <end position="1061"/>
    </location>
</feature>
<feature type="domain" description="Protein kinase" evidence="3">
    <location>
        <begin position="149"/>
        <end position="427"/>
    </location>
</feature>
<gene>
    <name evidence="4" type="ORF">MELIAE_LOCUS481</name>
</gene>
<evidence type="ECO:0000259" key="3">
    <source>
        <dbReference type="PROSITE" id="PS50011"/>
    </source>
</evidence>
<feature type="compositionally biased region" description="Low complexity" evidence="1">
    <location>
        <begin position="1635"/>
        <end position="1646"/>
    </location>
</feature>
<dbReference type="PROSITE" id="PS50011">
    <property type="entry name" value="PROTEIN_KINASE_DOM"/>
    <property type="match status" value="1"/>
</dbReference>
<accession>A0A9P0AQR0</accession>
<reference evidence="4" key="1">
    <citation type="submission" date="2021-12" db="EMBL/GenBank/DDBJ databases">
        <authorList>
            <person name="King R."/>
        </authorList>
    </citation>
    <scope>NUCLEOTIDE SEQUENCE</scope>
</reference>
<dbReference type="PRINTS" id="PR00109">
    <property type="entry name" value="TYRKINASE"/>
</dbReference>
<evidence type="ECO:0000256" key="1">
    <source>
        <dbReference type="SAM" id="MobiDB-lite"/>
    </source>
</evidence>
<dbReference type="GO" id="GO:0004672">
    <property type="term" value="F:protein kinase activity"/>
    <property type="evidence" value="ECO:0007669"/>
    <property type="project" value="InterPro"/>
</dbReference>
<organism evidence="4 5">
    <name type="scientific">Brassicogethes aeneus</name>
    <name type="common">Rape pollen beetle</name>
    <name type="synonym">Meligethes aeneus</name>
    <dbReference type="NCBI Taxonomy" id="1431903"/>
    <lineage>
        <taxon>Eukaryota</taxon>
        <taxon>Metazoa</taxon>
        <taxon>Ecdysozoa</taxon>
        <taxon>Arthropoda</taxon>
        <taxon>Hexapoda</taxon>
        <taxon>Insecta</taxon>
        <taxon>Pterygota</taxon>
        <taxon>Neoptera</taxon>
        <taxon>Endopterygota</taxon>
        <taxon>Coleoptera</taxon>
        <taxon>Polyphaga</taxon>
        <taxon>Cucujiformia</taxon>
        <taxon>Nitidulidae</taxon>
        <taxon>Meligethinae</taxon>
        <taxon>Brassicogethes</taxon>
    </lineage>
</organism>
<proteinExistence type="predicted"/>
<dbReference type="InterPro" id="IPR001245">
    <property type="entry name" value="Ser-Thr/Tyr_kinase_cat_dom"/>
</dbReference>
<evidence type="ECO:0000256" key="2">
    <source>
        <dbReference type="SAM" id="SignalP"/>
    </source>
</evidence>
<dbReference type="Pfam" id="PF07714">
    <property type="entry name" value="PK_Tyr_Ser-Thr"/>
    <property type="match status" value="1"/>
</dbReference>
<sequence>MDISWKLISLSLGLLLFQLCNGFPINLENTSADSHSQLLTGLVAVLLTVCSVVFLVGCLCCHRKNGFKEFRDSPVVASTSSNLDHGHVNPISNGEFTIFTPLSPPHQNNNVFLANQQIITRTPDDYTYGDVDVSNWFGPGEKEFPRNKLKYIKELGRGWFGKVVEGAAQEIGNNHQQWTPVVVRILEASASSRERVIFLHDASIYRCGTHPNLLKLIGRCLDTIPLLLLQEYCPQGDLKNYLRLNKLNSENSVLSTEYPLIWSCQLTSALKFLHEKNVTHPDLASRNCQLTSNLTLKLGDYGLAVQRYPQDYYQGSEGVAVRWCAPESLICTSTTIQPKKITKEANVWSLGVTIWEICECGEQPYVTLTDDEVVSQVLGSPNFRLTRPTFTVLYTDYIYRLMELCWTNAESRPSVAQIDLMLSDLLLVHKNTNASSNSAAAVEPSDFDKRWESLKPNHIVKTDNHITSSIGTLEGDFVIEITKPLSPSLNNLHGSLDNLAGNRGKLLEFKLGPAPPSLDQSTLSDSLNGSLPHRSSESETEDENWKKKIELGAYTEKVRQKSKSVADLMVLTHIDYSESESETPLPSLDYRINYKNVRYPPKSNLENVSLTFGSEGNLLSVHDTFQDELKKLQEERRDSLLFVPDNHSQNTVSFNENEPFVDLLKVSNINDESPSKRLMQELNSGADIKPANQVYNVFKVTIDKYSPLHVNSVKLQEIINLEDYDETISVDGPKLAEENISETIKPKKQEVEKVFMHSLPNHTTEEKPEKIVDSHKIDFVVEDKPPLNNAEPKTQRIENVAVDFLPNDATVEENSPLHNKKTDSIKTSYTVPTLVQLIESRDELMDYIITNYDHDSLDDSFEKEIDEGPVKSTSIKFNSENLYQSDSIESIKLSDRGEKKMDVNVAFIKEENQTEETKKVEFDLDQEATLPNSLTQSSVFTSTPFRKKSLQEVEETYPSLNIYNENVEDPEKIEEDLQFSSNFTPLDENERNLNYSLETWDNFLGKTMDTQDHEEEMFNSLISAPKNFIECDEVLDCNPPDLIKDLGASERQYTPDNTPENETYVLENPSDEVDDASEDNTFIINRLDDDDDDDEKDEGGTWESGGGWFLHPRSNDEDVSGEMETNTKHKDSYVGFNMDDEIMAAIRNELLTKLPHAQGTASENVKEDEEWETEERSEVFLKYNVYHAPLSPIPEEDSLFESCSGDTTPRQNSECDSYSSEYEDQEEEVMPQDTETVSVHRSESTHTNLHRQTPSQESCCSNDTLFNLEELVCITDQEYNKNAVEDSFNKRENEIVEIKTPEIVSNKCIEDFLQSERESSSVTLIKVESCEDESSSETPSTSTDPLLLYNKKSFVPPLPSPEDKPWKQLPASQLTYDKVNYTNVREINEPSANIYENDEIGQNEKQEVYEYVDKFKKIDTNTRGDEIYDDVDTDTLYDNVDTNTRSDELYDSVDNVENINPNKTKAADQEVYENVPSAKKSEINPEYKNGDDLNVVYENIENVRDFYNEADYATLVNLENTKNSADFNTKLTPDECEDTDELIISQDDDDLFGVLTDIRFSGPTDSQFMSTSFSESNDNDEQDWDSGSDTRSSSSGEFIWKEGEHEESLKALQAAPQDVLDDIKPLEGIEEEAYSEGSVSSGCTSSDEGENPEFVPSAWDKFATPTKSALRSPEKTLEKEEKKTRGVWFKKQKYHCVYEYPREPESPVLQSQDLWKPQSDFTSFGDWDFDADTYLPPPTGDTDILNLNNYQPPNYNKGRNLYELVDISEPTGNSAGNDDEFFISGSARPFDMISSLSSQFFPGSNSHWAPENMTPDSGVEDITPGSLIDDYPSVASRKFNAVPSLKTLAAEVSNKSKRQNVNNVLGGLRHTRNKLKLDLPPSPSAFTINKTFTVESDIEPVVLREKPTFTTFGKSRFLVQQVDTPDGAMDNKNVSFEALPYKPLKTFEVEEKNKENLNEPLTTIKSQIIKEDFESDKLKTKIEKVKGEASLLDSADEDSGIESSTLERKLNNVL</sequence>
<feature type="region of interest" description="Disordered" evidence="1">
    <location>
        <begin position="1566"/>
        <end position="1596"/>
    </location>
</feature>
<feature type="region of interest" description="Disordered" evidence="1">
    <location>
        <begin position="1631"/>
        <end position="1657"/>
    </location>
</feature>
<evidence type="ECO:0000313" key="4">
    <source>
        <dbReference type="EMBL" id="CAH0546278.1"/>
    </source>
</evidence>
<feature type="region of interest" description="Disordered" evidence="1">
    <location>
        <begin position="1048"/>
        <end position="1125"/>
    </location>
</feature>
<keyword evidence="5" id="KW-1185">Reference proteome</keyword>
<feature type="compositionally biased region" description="Acidic residues" evidence="1">
    <location>
        <begin position="1088"/>
        <end position="1097"/>
    </location>
</feature>
<feature type="chain" id="PRO_5040291060" description="Protein kinase domain-containing protein" evidence="2">
    <location>
        <begin position="23"/>
        <end position="2014"/>
    </location>
</feature>
<feature type="region of interest" description="Disordered" evidence="1">
    <location>
        <begin position="514"/>
        <end position="545"/>
    </location>
</feature>
<feature type="signal peptide" evidence="2">
    <location>
        <begin position="1"/>
        <end position="22"/>
    </location>
</feature>
<dbReference type="Proteomes" id="UP001154078">
    <property type="component" value="Chromosome 1"/>
</dbReference>
<dbReference type="Gene3D" id="1.10.510.10">
    <property type="entry name" value="Transferase(Phosphotransferase) domain 1"/>
    <property type="match status" value="1"/>
</dbReference>
<name>A0A9P0AQR0_BRAAE</name>
<protein>
    <recommendedName>
        <fullName evidence="3">Protein kinase domain-containing protein</fullName>
    </recommendedName>
</protein>
<dbReference type="PANTHER" id="PTHR24417:SF7">
    <property type="entry name" value="CHROMATIN MODIFICATION-RELATED PROTEIN EAF1"/>
    <property type="match status" value="1"/>
</dbReference>
<feature type="compositionally biased region" description="Polar residues" evidence="1">
    <location>
        <begin position="1566"/>
        <end position="1576"/>
    </location>
</feature>
<dbReference type="SMART" id="SM00220">
    <property type="entry name" value="S_TKc"/>
    <property type="match status" value="1"/>
</dbReference>
<dbReference type="InterPro" id="IPR011009">
    <property type="entry name" value="Kinase-like_dom_sf"/>
</dbReference>
<feature type="compositionally biased region" description="Acidic residues" evidence="1">
    <location>
        <begin position="1577"/>
        <end position="1586"/>
    </location>
</feature>
<feature type="compositionally biased region" description="Acidic residues" evidence="1">
    <location>
        <begin position="1069"/>
        <end position="1078"/>
    </location>
</feature>
<evidence type="ECO:0000313" key="5">
    <source>
        <dbReference type="Proteomes" id="UP001154078"/>
    </source>
</evidence>
<feature type="compositionally biased region" description="Polar residues" evidence="1">
    <location>
        <begin position="518"/>
        <end position="529"/>
    </location>
</feature>
<dbReference type="GO" id="GO:0005524">
    <property type="term" value="F:ATP binding"/>
    <property type="evidence" value="ECO:0007669"/>
    <property type="project" value="InterPro"/>
</dbReference>
<feature type="compositionally biased region" description="Low complexity" evidence="1">
    <location>
        <begin position="1587"/>
        <end position="1596"/>
    </location>
</feature>
<dbReference type="SUPFAM" id="SSF56112">
    <property type="entry name" value="Protein kinase-like (PK-like)"/>
    <property type="match status" value="1"/>
</dbReference>
<keyword evidence="2" id="KW-0732">Signal</keyword>
<feature type="compositionally biased region" description="Acidic residues" evidence="1">
    <location>
        <begin position="1221"/>
        <end position="1230"/>
    </location>
</feature>
<dbReference type="EMBL" id="OV121132">
    <property type="protein sequence ID" value="CAH0546278.1"/>
    <property type="molecule type" value="Genomic_DNA"/>
</dbReference>
<dbReference type="OrthoDB" id="5973359at2759"/>
<dbReference type="PANTHER" id="PTHR24417">
    <property type="entry name" value="SERINE/THREONINE-PROTEIN KINASE LMTK1"/>
    <property type="match status" value="1"/>
</dbReference>
<dbReference type="Gene3D" id="3.30.200.20">
    <property type="entry name" value="Phosphorylase Kinase, domain 1"/>
    <property type="match status" value="1"/>
</dbReference>
<feature type="region of interest" description="Disordered" evidence="1">
    <location>
        <begin position="1200"/>
        <end position="1233"/>
    </location>
</feature>